<evidence type="ECO:0000313" key="2">
    <source>
        <dbReference type="EMBL" id="SIS49228.1"/>
    </source>
</evidence>
<dbReference type="Pfam" id="PF03446">
    <property type="entry name" value="NAD_binding_2"/>
    <property type="match status" value="1"/>
</dbReference>
<gene>
    <name evidence="2" type="ORF">SAMN05421761_10148</name>
</gene>
<dbReference type="InterPro" id="IPR036291">
    <property type="entry name" value="NAD(P)-bd_dom_sf"/>
</dbReference>
<dbReference type="Gene3D" id="3.40.50.720">
    <property type="entry name" value="NAD(P)-binding Rossmann-like Domain"/>
    <property type="match status" value="1"/>
</dbReference>
<dbReference type="PANTHER" id="PTHR48079">
    <property type="entry name" value="PROTEIN YEEZ"/>
    <property type="match status" value="1"/>
</dbReference>
<proteinExistence type="predicted"/>
<name>A0A1N7JIT3_9BACT</name>
<evidence type="ECO:0000313" key="3">
    <source>
        <dbReference type="Proteomes" id="UP000186026"/>
    </source>
</evidence>
<evidence type="ECO:0000259" key="1">
    <source>
        <dbReference type="Pfam" id="PF03446"/>
    </source>
</evidence>
<dbReference type="AlphaFoldDB" id="A0A1N7JIT3"/>
<dbReference type="EMBL" id="FTOP01000001">
    <property type="protein sequence ID" value="SIS49228.1"/>
    <property type="molecule type" value="Genomic_DNA"/>
</dbReference>
<dbReference type="SUPFAM" id="SSF51735">
    <property type="entry name" value="NAD(P)-binding Rossmann-fold domains"/>
    <property type="match status" value="1"/>
</dbReference>
<protein>
    <submittedName>
        <fullName evidence="2">Nucleoside-diphosphate-sugar epimerase</fullName>
    </submittedName>
</protein>
<accession>A0A1N7JIT3</accession>
<dbReference type="STRING" id="529505.SAMN05421761_10148"/>
<dbReference type="GO" id="GO:0050661">
    <property type="term" value="F:NADP binding"/>
    <property type="evidence" value="ECO:0007669"/>
    <property type="project" value="InterPro"/>
</dbReference>
<dbReference type="OrthoDB" id="751203at2"/>
<dbReference type="InterPro" id="IPR006115">
    <property type="entry name" value="6PGDH_NADP-bd"/>
</dbReference>
<feature type="domain" description="6-phosphogluconate dehydrogenase NADP-binding" evidence="1">
    <location>
        <begin position="2"/>
        <end position="49"/>
    </location>
</feature>
<dbReference type="InterPro" id="IPR051783">
    <property type="entry name" value="NAD(P)-dependent_oxidoreduct"/>
</dbReference>
<dbReference type="Proteomes" id="UP000186026">
    <property type="component" value="Unassembled WGS sequence"/>
</dbReference>
<reference evidence="3" key="1">
    <citation type="submission" date="2017-01" db="EMBL/GenBank/DDBJ databases">
        <authorList>
            <person name="Varghese N."/>
            <person name="Submissions S."/>
        </authorList>
    </citation>
    <scope>NUCLEOTIDE SEQUENCE [LARGE SCALE GENOMIC DNA]</scope>
    <source>
        <strain evidence="3">DSM 46698</strain>
    </source>
</reference>
<organism evidence="2 3">
    <name type="scientific">Belliella pelovolcani</name>
    <dbReference type="NCBI Taxonomy" id="529505"/>
    <lineage>
        <taxon>Bacteria</taxon>
        <taxon>Pseudomonadati</taxon>
        <taxon>Bacteroidota</taxon>
        <taxon>Cytophagia</taxon>
        <taxon>Cytophagales</taxon>
        <taxon>Cyclobacteriaceae</taxon>
        <taxon>Belliella</taxon>
    </lineage>
</organism>
<dbReference type="GO" id="GO:0004029">
    <property type="term" value="F:aldehyde dehydrogenase (NAD+) activity"/>
    <property type="evidence" value="ECO:0007669"/>
    <property type="project" value="TreeGrafter"/>
</dbReference>
<dbReference type="RefSeq" id="WP_076497412.1">
    <property type="nucleotide sequence ID" value="NZ_FTOP01000001.1"/>
</dbReference>
<sequence>MKISIIGFGWLGKPLAEKLLAKGYQVQGSATSEDKVAKLNQDGLDTVLFNLNPHPEGLGFQSIFDTDVLIINVPPRTKSAAPTFHPEQIKYLKELAKLGNVPKIIYISATSVYPDQNQVARESDKLTKGSTGNPALFEAERILGQDKTYDLTIVRFGGLLGVDRIPGRYFSGKEQVVGDSPVNYIHRDDAVDLMIWIIEKGLWNETYNGVAPLHPKRKEVYEKNAADLGFDPPVSYQEPDKNPWKEISADKILATGFNFTMSNPLDFWYQK</sequence>
<dbReference type="PANTHER" id="PTHR48079:SF6">
    <property type="entry name" value="NAD(P)-BINDING DOMAIN-CONTAINING PROTEIN-RELATED"/>
    <property type="match status" value="1"/>
</dbReference>
<keyword evidence="3" id="KW-1185">Reference proteome</keyword>
<dbReference type="GO" id="GO:0005737">
    <property type="term" value="C:cytoplasm"/>
    <property type="evidence" value="ECO:0007669"/>
    <property type="project" value="TreeGrafter"/>
</dbReference>